<sequence length="1494" mass="168850">MKQSDTISSAEAQQIVQRIARGYGWISQRARDASDQEALEAIDMLQESLGIAVRTLATNLYKSKARFVFELIQNAEDNDYKRATSRGTEPYIYFTVHRDKIVIDTNEDGFTTENVIAICKVGQSTKKKAGAQQYIGEKGIGFKSVFMVASKVHIQSGPFSFFFEHPPGARGMGLVTPVWEPAKVVLPEPLTRITLTLLDELDYPELLSQFDTLPDTFLLFLNKLGAITIDKIDFAGKIAESTSFSRTIDESSRRATLSKVHRNGSERPQTLLKHYHITRKLLKDLPPEGQRDSDIAEVVLAFHLDGDEPIIGPQEVYAYLPIGDFGFSNISNPFWLRLKDRIYELLKGRAILRGHSHGPLWPISQLKQIGADFEDESGNPLVADLDEEMYLASEYPQEDIAVLKSLGLGVLKFVDIIARFRHDLKQPSPRSRFKSPETNDDWHTKTAKLLLRPFEEKWSISDTVLVRGLVCIPLQNGEWTAITDGAVFFPHTDGILIPTDLGLRTVDGTSITNLTRKKLFITLGVKSASIQDITALILGRYKKESSSIGFETSLKDLHFLYSTYAPGKTVNLRESTSLWVFNHRDHRIHDEEDLYFQSDEEYDFQELMGSVLEVAPYNSGMVGSFIHPEYCKRIELLPGKRGRSHPAFKAWLQECAGILKHPRLVDPKDPTQLSPIFRYIIDSRPDKLLGTLKAHWSSYEAMMSTSLASTISDAEVRTNIGPKLLKETFIPSESLTVRCAEFFDIQVFPFLELENEPDTEGWKFLSMNCLAFSPLPICDLSGKLTRPCFRDFIWDYELILSPSSGERPRSWTYSGCCLWDAPDYLTTKWALLPSLSHLNTPILTVFFQNTLDIKDVAWSDSIEELDEGIKAKDKPDIKVVQDIYLRLQKMSVDLGPGDLESILASFEKDELIYDILGQGWTAPSKCLWSKDAQVPGKSTISGQYEDLKDLFVGVLKVKIPDLRLLVEELKRVAQSSPSIDDIKSLIWRINTFDPTVEDLNSLRGSKIFPIRKANGTLELRTRLARFSVVDRQLWANAFEGKLDYLDFSLKEVRTLEPFLSGMEVGGYLSEVVIEKSSFQGTLPEPSAKRTSDIRRRAYALSRCATHFGSPRAKNDNQALYQLLLTTKVDETDSIIGSLEHTLLGETVIIEVSKTKLHVEEGLEGLNIYVPKDSKDQEICYLRLLPTKLFNETMMAEFDSNSTLAFDSRAVSVITAIFASSDEVIDLVLEEAGIVPVPYPDHYKEELHQSPPEDVVPSPGIDQQDNAETRNKRGAFPSLGAFNLDELLDALPVEAATEVNEYDLPFGVRNENRLAHDMKIGAAGELYAFEILSRLETFLFGFGRHNWESTIRKYVKIHENYHDMDPWLGEETADITYDDIKGEFTRLLIANGFLDGSIWAHAKAKYFLEVKATTKECSTQFFLSKSQYQRLQRMKLGAQASAEVYIILRVFNLNKNDIDMRLCVDPAGMEERRDLIFTPESYSVCPPSGDEIWIL</sequence>
<dbReference type="PANTHER" id="PTHR32387">
    <property type="entry name" value="WU:FJ29H11"/>
    <property type="match status" value="1"/>
</dbReference>
<dbReference type="SUPFAM" id="SSF55874">
    <property type="entry name" value="ATPase domain of HSP90 chaperone/DNA topoisomerase II/histidine kinase"/>
    <property type="match status" value="1"/>
</dbReference>
<accession>A0A1L7XTX0</accession>
<reference evidence="2 3" key="1">
    <citation type="submission" date="2016-03" db="EMBL/GenBank/DDBJ databases">
        <authorList>
            <person name="Ploux O."/>
        </authorList>
    </citation>
    <scope>NUCLEOTIDE SEQUENCE [LARGE SCALE GENOMIC DNA]</scope>
    <source>
        <strain evidence="2 3">UAMH 11012</strain>
    </source>
</reference>
<dbReference type="InterPro" id="IPR052957">
    <property type="entry name" value="Auxin_embryo_med"/>
</dbReference>
<evidence type="ECO:0008006" key="4">
    <source>
        <dbReference type="Google" id="ProtNLM"/>
    </source>
</evidence>
<name>A0A1L7XTX0_9HELO</name>
<dbReference type="STRING" id="576137.A0A1L7XTX0"/>
<evidence type="ECO:0000313" key="3">
    <source>
        <dbReference type="Proteomes" id="UP000184330"/>
    </source>
</evidence>
<dbReference type="NCBIfam" id="NF047352">
    <property type="entry name" value="P_loop_sacsin"/>
    <property type="match status" value="1"/>
</dbReference>
<organism evidence="2 3">
    <name type="scientific">Phialocephala subalpina</name>
    <dbReference type="NCBI Taxonomy" id="576137"/>
    <lineage>
        <taxon>Eukaryota</taxon>
        <taxon>Fungi</taxon>
        <taxon>Dikarya</taxon>
        <taxon>Ascomycota</taxon>
        <taxon>Pezizomycotina</taxon>
        <taxon>Leotiomycetes</taxon>
        <taxon>Helotiales</taxon>
        <taxon>Mollisiaceae</taxon>
        <taxon>Phialocephala</taxon>
        <taxon>Phialocephala fortinii species complex</taxon>
    </lineage>
</organism>
<evidence type="ECO:0000313" key="2">
    <source>
        <dbReference type="EMBL" id="CZR68458.1"/>
    </source>
</evidence>
<dbReference type="Proteomes" id="UP000184330">
    <property type="component" value="Unassembled WGS sequence"/>
</dbReference>
<evidence type="ECO:0000256" key="1">
    <source>
        <dbReference type="SAM" id="MobiDB-lite"/>
    </source>
</evidence>
<feature type="region of interest" description="Disordered" evidence="1">
    <location>
        <begin position="1242"/>
        <end position="1265"/>
    </location>
</feature>
<dbReference type="OrthoDB" id="1262810at2759"/>
<gene>
    <name evidence="2" type="ORF">PAC_18357</name>
</gene>
<dbReference type="EMBL" id="FJOG01000055">
    <property type="protein sequence ID" value="CZR68458.1"/>
    <property type="molecule type" value="Genomic_DNA"/>
</dbReference>
<dbReference type="InterPro" id="IPR036890">
    <property type="entry name" value="HATPase_C_sf"/>
</dbReference>
<proteinExistence type="predicted"/>
<keyword evidence="3" id="KW-1185">Reference proteome</keyword>
<dbReference type="Gene3D" id="3.30.565.10">
    <property type="entry name" value="Histidine kinase-like ATPase, C-terminal domain"/>
    <property type="match status" value="1"/>
</dbReference>
<dbReference type="PANTHER" id="PTHR32387:SF0">
    <property type="entry name" value="PROTEIN NO VEIN"/>
    <property type="match status" value="1"/>
</dbReference>
<protein>
    <recommendedName>
        <fullName evidence="4">Protein NO VEIN C-terminal domain-containing protein</fullName>
    </recommendedName>
</protein>